<feature type="domain" description="Transposase IS4-like" evidence="1">
    <location>
        <begin position="4"/>
        <end position="220"/>
    </location>
</feature>
<accession>M7MX79</accession>
<dbReference type="Proteomes" id="UP000012015">
    <property type="component" value="Unassembled WGS sequence"/>
</dbReference>
<comment type="caution">
    <text evidence="2">The sequence shown here is derived from an EMBL/GenBank/DDBJ whole genome shotgun (WGS) entry which is preliminary data.</text>
</comment>
<dbReference type="InterPro" id="IPR002559">
    <property type="entry name" value="Transposase_11"/>
</dbReference>
<keyword evidence="3" id="KW-1185">Reference proteome</keyword>
<dbReference type="NCBIfam" id="NF033564">
    <property type="entry name" value="transpos_ISAs1"/>
    <property type="match status" value="1"/>
</dbReference>
<sequence length="253" mass="28278">MRGAKNGKGSRVHLLSAIDQDTHAVLAQVAVGEKSNEIAQFPVLMDHFRSLTDVVVTADALHTQTCHAHYLAGRGAHYIFTVNANQPTLLKQLSETPWEQVLTGDRSSAKANGRQIIRTIKCATLSPCIKFPHALQAMQITRKSSPVGSKKWHLETVYAVTSLPAYQASSAQLASWVRVHWVIENSLHWRRDVLFQEDNHQARNGETPRVRAILRNIAITILKCLGHKNLAKVTLHLRNHPGKILDMIKFSSR</sequence>
<dbReference type="PANTHER" id="PTHR30298:SF0">
    <property type="entry name" value="PROTEIN YBFL-RELATED"/>
    <property type="match status" value="1"/>
</dbReference>
<gene>
    <name evidence="2" type="ORF">ADIAG_00665</name>
</gene>
<name>M7MX79_9MICC</name>
<dbReference type="GO" id="GO:0003677">
    <property type="term" value="F:DNA binding"/>
    <property type="evidence" value="ECO:0007669"/>
    <property type="project" value="InterPro"/>
</dbReference>
<dbReference type="STRING" id="1276920.ADIAG_00665"/>
<reference evidence="2 3" key="1">
    <citation type="journal article" date="2013" name="Genome Announc.">
        <title>Draft Genome Sequence of Arthrobacter gangotriensis Strain Lz1yT, Isolated from a Penguin Rookery Soil Sample Collected in Antarctica, near the Indian Station Dakshin Gangotri.</title>
        <authorList>
            <person name="Shivaji S."/>
            <person name="Ara S."/>
            <person name="Bandi S."/>
            <person name="Singh A."/>
            <person name="Kumar Pinnaka A."/>
        </authorList>
    </citation>
    <scope>NUCLEOTIDE SEQUENCE [LARGE SCALE GENOMIC DNA]</scope>
    <source>
        <strain evidence="2 3">Lz1y</strain>
    </source>
</reference>
<organism evidence="2 3">
    <name type="scientific">Paeniglutamicibacter gangotriensis Lz1y</name>
    <dbReference type="NCBI Taxonomy" id="1276920"/>
    <lineage>
        <taxon>Bacteria</taxon>
        <taxon>Bacillati</taxon>
        <taxon>Actinomycetota</taxon>
        <taxon>Actinomycetes</taxon>
        <taxon>Micrococcales</taxon>
        <taxon>Micrococcaceae</taxon>
        <taxon>Paeniglutamicibacter</taxon>
    </lineage>
</organism>
<dbReference type="InterPro" id="IPR047647">
    <property type="entry name" value="ISAs1_transpos"/>
</dbReference>
<dbReference type="AlphaFoldDB" id="M7MX79"/>
<evidence type="ECO:0000259" key="1">
    <source>
        <dbReference type="Pfam" id="PF01609"/>
    </source>
</evidence>
<dbReference type="PATRIC" id="fig|1276920.7.peg.668"/>
<dbReference type="InterPro" id="IPR051698">
    <property type="entry name" value="Transposase_11-like"/>
</dbReference>
<protein>
    <submittedName>
        <fullName evidence="2">Transposase</fullName>
    </submittedName>
</protein>
<dbReference type="Pfam" id="PF01609">
    <property type="entry name" value="DDE_Tnp_1"/>
    <property type="match status" value="1"/>
</dbReference>
<evidence type="ECO:0000313" key="3">
    <source>
        <dbReference type="Proteomes" id="UP000012015"/>
    </source>
</evidence>
<dbReference type="EMBL" id="AOCK01000002">
    <property type="protein sequence ID" value="EMQ99565.1"/>
    <property type="molecule type" value="Genomic_DNA"/>
</dbReference>
<evidence type="ECO:0000313" key="2">
    <source>
        <dbReference type="EMBL" id="EMQ99565.1"/>
    </source>
</evidence>
<proteinExistence type="predicted"/>
<dbReference type="GO" id="GO:0006313">
    <property type="term" value="P:DNA transposition"/>
    <property type="evidence" value="ECO:0007669"/>
    <property type="project" value="InterPro"/>
</dbReference>
<dbReference type="PANTHER" id="PTHR30298">
    <property type="entry name" value="H REPEAT-ASSOCIATED PREDICTED TRANSPOSASE"/>
    <property type="match status" value="1"/>
</dbReference>
<dbReference type="GO" id="GO:0004803">
    <property type="term" value="F:transposase activity"/>
    <property type="evidence" value="ECO:0007669"/>
    <property type="project" value="InterPro"/>
</dbReference>
<dbReference type="eggNOG" id="COG5433">
    <property type="taxonomic scope" value="Bacteria"/>
</dbReference>